<evidence type="ECO:0000259" key="1">
    <source>
        <dbReference type="Pfam" id="PF12697"/>
    </source>
</evidence>
<feature type="domain" description="AB hydrolase-1" evidence="1">
    <location>
        <begin position="23"/>
        <end position="246"/>
    </location>
</feature>
<dbReference type="eggNOG" id="COG2267">
    <property type="taxonomic scope" value="Bacteria"/>
</dbReference>
<dbReference type="Gene3D" id="3.40.50.1820">
    <property type="entry name" value="alpha/beta hydrolase"/>
    <property type="match status" value="1"/>
</dbReference>
<dbReference type="HOGENOM" id="CLU_020336_43_0_11"/>
<dbReference type="KEGG" id="sna:Snas_5930"/>
<dbReference type="Proteomes" id="UP000000844">
    <property type="component" value="Chromosome"/>
</dbReference>
<sequence>MFTLNSPDGTEVLAAVDGRGPVILFLHAGMDSETAWARPARRLADRFRTLRVRRRRYRLDLTDEVARSLASEVDDVAALARAMDAPVLLVGHSSGAVVALEAMVAAPSSFAGAVLYEPPIVTGPPLGGEALVRARAAVAAGKPGAAIAGFVRDVVGMPGWIARAAGMYAAVSPRMRALVPRQVEELAAIDELGNRLDAYARIDSPVLLLGGERSPANLAHRLDALAAVLPHAERRTLRKLGHDGNRRSPGMLAGVIAEFADRVLNHD</sequence>
<dbReference type="STRING" id="446470.Snas_5930"/>
<dbReference type="OrthoDB" id="63519at2"/>
<accession>D3Q028</accession>
<evidence type="ECO:0000313" key="3">
    <source>
        <dbReference type="Proteomes" id="UP000000844"/>
    </source>
</evidence>
<dbReference type="InterPro" id="IPR000073">
    <property type="entry name" value="AB_hydrolase_1"/>
</dbReference>
<dbReference type="ESTHER" id="stanl-d3q028">
    <property type="family name" value="6_AlphaBeta_hydrolase"/>
</dbReference>
<dbReference type="Pfam" id="PF12697">
    <property type="entry name" value="Abhydrolase_6"/>
    <property type="match status" value="1"/>
</dbReference>
<name>D3Q028_STANL</name>
<dbReference type="GO" id="GO:0003824">
    <property type="term" value="F:catalytic activity"/>
    <property type="evidence" value="ECO:0007669"/>
    <property type="project" value="UniProtKB-ARBA"/>
</dbReference>
<dbReference type="SUPFAM" id="SSF53474">
    <property type="entry name" value="alpha/beta-Hydrolases"/>
    <property type="match status" value="1"/>
</dbReference>
<evidence type="ECO:0000313" key="2">
    <source>
        <dbReference type="EMBL" id="ADD45557.1"/>
    </source>
</evidence>
<organism evidence="2 3">
    <name type="scientific">Stackebrandtia nassauensis (strain DSM 44728 / CIP 108903 / NRRL B-16338 / NBRC 102104 / LLR-40K-21)</name>
    <dbReference type="NCBI Taxonomy" id="446470"/>
    <lineage>
        <taxon>Bacteria</taxon>
        <taxon>Bacillati</taxon>
        <taxon>Actinomycetota</taxon>
        <taxon>Actinomycetes</taxon>
        <taxon>Glycomycetales</taxon>
        <taxon>Glycomycetaceae</taxon>
        <taxon>Stackebrandtia</taxon>
    </lineage>
</organism>
<dbReference type="InterPro" id="IPR029058">
    <property type="entry name" value="AB_hydrolase_fold"/>
</dbReference>
<dbReference type="PANTHER" id="PTHR43689:SF8">
    <property type="entry name" value="ALPHA_BETA-HYDROLASES SUPERFAMILY PROTEIN"/>
    <property type="match status" value="1"/>
</dbReference>
<dbReference type="EMBL" id="CP001778">
    <property type="protein sequence ID" value="ADD45557.1"/>
    <property type="molecule type" value="Genomic_DNA"/>
</dbReference>
<dbReference type="PANTHER" id="PTHR43689">
    <property type="entry name" value="HYDROLASE"/>
    <property type="match status" value="1"/>
</dbReference>
<keyword evidence="3" id="KW-1185">Reference proteome</keyword>
<gene>
    <name evidence="2" type="ordered locus">Snas_5930</name>
</gene>
<proteinExistence type="predicted"/>
<dbReference type="RefSeq" id="WP_013021128.1">
    <property type="nucleotide sequence ID" value="NC_013947.1"/>
</dbReference>
<reference evidence="2 3" key="1">
    <citation type="journal article" date="2009" name="Stand. Genomic Sci.">
        <title>Complete genome sequence of Stackebrandtia nassauensis type strain (LLR-40K-21).</title>
        <authorList>
            <person name="Munk C."/>
            <person name="Lapidus A."/>
            <person name="Copeland A."/>
            <person name="Jando M."/>
            <person name="Mayilraj S."/>
            <person name="Glavina Del Rio T."/>
            <person name="Nolan M."/>
            <person name="Chen F."/>
            <person name="Lucas S."/>
            <person name="Tice H."/>
            <person name="Cheng J.F."/>
            <person name="Han C."/>
            <person name="Detter J.C."/>
            <person name="Bruce D."/>
            <person name="Goodwin L."/>
            <person name="Chain P."/>
            <person name="Pitluck S."/>
            <person name="Goker M."/>
            <person name="Ovchinikova G."/>
            <person name="Pati A."/>
            <person name="Ivanova N."/>
            <person name="Mavromatis K."/>
            <person name="Chen A."/>
            <person name="Palaniappan K."/>
            <person name="Land M."/>
            <person name="Hauser L."/>
            <person name="Chang Y.J."/>
            <person name="Jeffries C.D."/>
            <person name="Bristow J."/>
            <person name="Eisen J.A."/>
            <person name="Markowitz V."/>
            <person name="Hugenholtz P."/>
            <person name="Kyrpides N.C."/>
            <person name="Klenk H.P."/>
        </authorList>
    </citation>
    <scope>NUCLEOTIDE SEQUENCE [LARGE SCALE GENOMIC DNA]</scope>
    <source>
        <strain evidence="3">DSM 44728 / CIP 108903 / NRRL B-16338 / NBRC 102104 / LLR-40K-21</strain>
    </source>
</reference>
<protein>
    <recommendedName>
        <fullName evidence="1">AB hydrolase-1 domain-containing protein</fullName>
    </recommendedName>
</protein>
<dbReference type="AlphaFoldDB" id="D3Q028"/>